<feature type="compositionally biased region" description="Basic and acidic residues" evidence="1">
    <location>
        <begin position="515"/>
        <end position="536"/>
    </location>
</feature>
<feature type="compositionally biased region" description="Basic and acidic residues" evidence="1">
    <location>
        <begin position="1"/>
        <end position="12"/>
    </location>
</feature>
<feature type="compositionally biased region" description="Acidic residues" evidence="1">
    <location>
        <begin position="243"/>
        <end position="268"/>
    </location>
</feature>
<protein>
    <submittedName>
        <fullName evidence="2">Uncharacterized protein</fullName>
    </submittedName>
</protein>
<dbReference type="Proteomes" id="UP000479691">
    <property type="component" value="Unassembled WGS sequence"/>
</dbReference>
<feature type="region of interest" description="Disordered" evidence="1">
    <location>
        <begin position="1"/>
        <end position="29"/>
    </location>
</feature>
<evidence type="ECO:0000313" key="3">
    <source>
        <dbReference type="Proteomes" id="UP000479691"/>
    </source>
</evidence>
<organism evidence="2 3">
    <name type="scientific">Orbilia oligospora</name>
    <name type="common">Nematode-trapping fungus</name>
    <name type="synonym">Arthrobotrys oligospora</name>
    <dbReference type="NCBI Taxonomy" id="2813651"/>
    <lineage>
        <taxon>Eukaryota</taxon>
        <taxon>Fungi</taxon>
        <taxon>Dikarya</taxon>
        <taxon>Ascomycota</taxon>
        <taxon>Pezizomycotina</taxon>
        <taxon>Orbiliomycetes</taxon>
        <taxon>Orbiliales</taxon>
        <taxon>Orbiliaceae</taxon>
        <taxon>Orbilia</taxon>
    </lineage>
</organism>
<gene>
    <name evidence="2" type="ORF">TWF788_002949</name>
</gene>
<name>A0A7C8UA44_ORBOL</name>
<feature type="region of interest" description="Disordered" evidence="1">
    <location>
        <begin position="515"/>
        <end position="545"/>
    </location>
</feature>
<accession>A0A7C8UA44</accession>
<reference evidence="2 3" key="1">
    <citation type="submission" date="2019-06" db="EMBL/GenBank/DDBJ databases">
        <authorList>
            <person name="Palmer J.M."/>
        </authorList>
    </citation>
    <scope>NUCLEOTIDE SEQUENCE [LARGE SCALE GENOMIC DNA]</scope>
    <source>
        <strain evidence="2 3">TWF788</strain>
    </source>
</reference>
<feature type="region of interest" description="Disordered" evidence="1">
    <location>
        <begin position="243"/>
        <end position="271"/>
    </location>
</feature>
<proteinExistence type="predicted"/>
<comment type="caution">
    <text evidence="2">The sequence shown here is derived from an EMBL/GenBank/DDBJ whole genome shotgun (WGS) entry which is preliminary data.</text>
</comment>
<dbReference type="SUPFAM" id="SSF54768">
    <property type="entry name" value="dsRNA-binding domain-like"/>
    <property type="match status" value="1"/>
</dbReference>
<dbReference type="Gene3D" id="3.30.160.20">
    <property type="match status" value="1"/>
</dbReference>
<dbReference type="AlphaFoldDB" id="A0A7C8UA44"/>
<evidence type="ECO:0000313" key="2">
    <source>
        <dbReference type="EMBL" id="KAF3186724.1"/>
    </source>
</evidence>
<sequence length="882" mass="98869">MDPEQESCKGDAEELPIEPVASQSEVDSGYFSRDRAITSEIPSQDRLININDPVSRASKTFSGKSFFAKSKQPELLLFRDAHIPNEFYSRFQDLVQLYDRPLKSKLKPKFMSWKVKVFGENENTKRPYIVILCDPASTKKLAKFFSKKEIKQQCEGTEGLPPLPVLVITSEPRKVDADSDISTVFGREDVLPESASSCGESIKIVHGGKAKMATLGGIVKVTTRGEVKLYGITAGHILHEDQVDDDASIGDLSESSESDTESEDESCSETDSIFTTASLPEIHVPTEDGGCNFGWTKIGQVMKPMVATQTSEDRNLDWCLVELAGEAKKRMNTVKILLDQDGLGSDEYWVSNRIDTVYLREYGDVVDKPVLYQPGTEPGYLRGTINTMPAFMHQSPSNKMARVYNMTWNSEWDQVSAGDCGSWVVDLNVGSFGRGHHSLYGHIVAVDIFDEAYVVPFEDTMEQMAKYLGAEAVGLPLCEDFMSTSSASHKSLDGKLATEPSGTILREIFGYKNDKDSPRDSFHGGGIRQRDTRVDDLPEPSAKSKPLSEFESALLGSKLEFSLNSKAALRSGIGTWRDPPDSFRLLSDAQRAPPPPYYPNYIFELHKYCQNHGLQRPVYGEGDMVIPNNLGLRSQATVYIGGILYGASLWKEMHPTEQDADQLASREALRNLIIHHQRTLDTKPGDTKPKLEKLTTVVSEEILNQFRQKQLEMLLPKILGSQQEVTQPSAGNATLVPAINTNPTIGPRERNHEFSMFQEQDTPAAVRLKEWFVAARKRHPAETIDALLNKQCDLEDEMNDAKYAQESIQKEIQKVEEVFLEVSIERQLVLTERRRLVREIEFLSRRLAATLLKVHKERVYLKTNGMSRAAMFREPLNGQLHL</sequence>
<evidence type="ECO:0000256" key="1">
    <source>
        <dbReference type="SAM" id="MobiDB-lite"/>
    </source>
</evidence>
<dbReference type="EMBL" id="JAABOE010000016">
    <property type="protein sequence ID" value="KAF3186724.1"/>
    <property type="molecule type" value="Genomic_DNA"/>
</dbReference>